<evidence type="ECO:0000313" key="1">
    <source>
        <dbReference type="EMBL" id="CDM38204.1"/>
    </source>
</evidence>
<organism evidence="1 2">
    <name type="scientific">Penicillium roqueforti (strain FM164)</name>
    <dbReference type="NCBI Taxonomy" id="1365484"/>
    <lineage>
        <taxon>Eukaryota</taxon>
        <taxon>Fungi</taxon>
        <taxon>Dikarya</taxon>
        <taxon>Ascomycota</taxon>
        <taxon>Pezizomycotina</taxon>
        <taxon>Eurotiomycetes</taxon>
        <taxon>Eurotiomycetidae</taxon>
        <taxon>Eurotiales</taxon>
        <taxon>Aspergillaceae</taxon>
        <taxon>Penicillium</taxon>
    </lineage>
</organism>
<dbReference type="AlphaFoldDB" id="W6QVR1"/>
<name>W6QVR1_PENRF</name>
<evidence type="ECO:0000313" key="2">
    <source>
        <dbReference type="Proteomes" id="UP000030686"/>
    </source>
</evidence>
<proteinExistence type="predicted"/>
<gene>
    <name evidence="1" type="ORF">PROQFM164_S10g000018</name>
</gene>
<reference evidence="1" key="1">
    <citation type="journal article" date="2014" name="Nat. Commun.">
        <title>Multiple recent horizontal transfers of a large genomic region in cheese making fungi.</title>
        <authorList>
            <person name="Cheeseman K."/>
            <person name="Ropars J."/>
            <person name="Renault P."/>
            <person name="Dupont J."/>
            <person name="Gouzy J."/>
            <person name="Branca A."/>
            <person name="Abraham A.L."/>
            <person name="Ceppi M."/>
            <person name="Conseiller E."/>
            <person name="Debuchy R."/>
            <person name="Malagnac F."/>
            <person name="Goarin A."/>
            <person name="Silar P."/>
            <person name="Lacoste S."/>
            <person name="Sallet E."/>
            <person name="Bensimon A."/>
            <person name="Giraud T."/>
            <person name="Brygoo Y."/>
        </authorList>
    </citation>
    <scope>NUCLEOTIDE SEQUENCE [LARGE SCALE GENOMIC DNA]</scope>
    <source>
        <strain evidence="1">FM164</strain>
    </source>
</reference>
<dbReference type="EMBL" id="HG792024">
    <property type="protein sequence ID" value="CDM38204.1"/>
    <property type="molecule type" value="Genomic_DNA"/>
</dbReference>
<accession>W6QVR1</accession>
<sequence>MPSGQHECVVCQLYYSFGDAMSAAGLPNQSGRWWATSAREVAGFNCAKQPDISMIPKSILTLRLLIYK</sequence>
<dbReference type="Proteomes" id="UP000030686">
    <property type="component" value="Unassembled WGS sequence"/>
</dbReference>
<keyword evidence="2" id="KW-1185">Reference proteome</keyword>
<protein>
    <submittedName>
        <fullName evidence="1">Uncharacterized protein</fullName>
    </submittedName>
</protein>